<evidence type="ECO:0000256" key="1">
    <source>
        <dbReference type="ARBA" id="ARBA00004370"/>
    </source>
</evidence>
<keyword evidence="3" id="KW-1133">Transmembrane helix</keyword>
<evidence type="ECO:0000256" key="4">
    <source>
        <dbReference type="ARBA" id="ARBA00023136"/>
    </source>
</evidence>
<evidence type="ECO:0000256" key="3">
    <source>
        <dbReference type="ARBA" id="ARBA00022989"/>
    </source>
</evidence>
<keyword evidence="2" id="KW-0812">Transmembrane</keyword>
<dbReference type="STRING" id="34475.A0A4Y9YBQ3"/>
<dbReference type="Proteomes" id="UP000298390">
    <property type="component" value="Unassembled WGS sequence"/>
</dbReference>
<feature type="region of interest" description="Disordered" evidence="5">
    <location>
        <begin position="18"/>
        <end position="48"/>
    </location>
</feature>
<protein>
    <submittedName>
        <fullName evidence="6">Uncharacterized protein</fullName>
    </submittedName>
</protein>
<keyword evidence="4" id="KW-0472">Membrane</keyword>
<sequence length="141" mass="15094">MNNSPALARHGLCVLHLPPRAHPRPDGVQHPRASLSKSRTPFHPPPVLPPRTAPSFLAAMSQIYHEGASAPPHSASGSANNIFTRVPVVKFYRGFSVTLVGIVPYAGTSFLTWGFLQAYFAPPARPGEPGRAAAAEPRSRT</sequence>
<dbReference type="Gene3D" id="1.50.40.10">
    <property type="entry name" value="Mitochondrial carrier domain"/>
    <property type="match status" value="1"/>
</dbReference>
<dbReference type="AlphaFoldDB" id="A0A4Y9YBQ3"/>
<dbReference type="EMBL" id="SEKV01000310">
    <property type="protein sequence ID" value="TFY59318.1"/>
    <property type="molecule type" value="Genomic_DNA"/>
</dbReference>
<dbReference type="InterPro" id="IPR023395">
    <property type="entry name" value="MCP_dom_sf"/>
</dbReference>
<comment type="caution">
    <text evidence="6">The sequence shown here is derived from an EMBL/GenBank/DDBJ whole genome shotgun (WGS) entry which is preliminary data.</text>
</comment>
<organism evidence="6 7">
    <name type="scientific">Rhodofomes roseus</name>
    <dbReference type="NCBI Taxonomy" id="34475"/>
    <lineage>
        <taxon>Eukaryota</taxon>
        <taxon>Fungi</taxon>
        <taxon>Dikarya</taxon>
        <taxon>Basidiomycota</taxon>
        <taxon>Agaricomycotina</taxon>
        <taxon>Agaricomycetes</taxon>
        <taxon>Polyporales</taxon>
        <taxon>Rhodofomes</taxon>
    </lineage>
</organism>
<gene>
    <name evidence="6" type="ORF">EVJ58_g5860</name>
</gene>
<evidence type="ECO:0000313" key="7">
    <source>
        <dbReference type="Proteomes" id="UP000298390"/>
    </source>
</evidence>
<dbReference type="GO" id="GO:0016020">
    <property type="term" value="C:membrane"/>
    <property type="evidence" value="ECO:0007669"/>
    <property type="project" value="UniProtKB-SubCell"/>
</dbReference>
<reference evidence="6 7" key="1">
    <citation type="submission" date="2019-01" db="EMBL/GenBank/DDBJ databases">
        <title>Genome sequencing of the rare red list fungi Fomitopsis rosea.</title>
        <authorList>
            <person name="Buettner E."/>
            <person name="Kellner H."/>
        </authorList>
    </citation>
    <scope>NUCLEOTIDE SEQUENCE [LARGE SCALE GENOMIC DNA]</scope>
    <source>
        <strain evidence="6 7">DSM 105464</strain>
    </source>
</reference>
<evidence type="ECO:0000313" key="6">
    <source>
        <dbReference type="EMBL" id="TFY59318.1"/>
    </source>
</evidence>
<accession>A0A4Y9YBQ3</accession>
<dbReference type="SUPFAM" id="SSF103506">
    <property type="entry name" value="Mitochondrial carrier"/>
    <property type="match status" value="1"/>
</dbReference>
<evidence type="ECO:0000256" key="5">
    <source>
        <dbReference type="SAM" id="MobiDB-lite"/>
    </source>
</evidence>
<proteinExistence type="predicted"/>
<evidence type="ECO:0000256" key="2">
    <source>
        <dbReference type="ARBA" id="ARBA00022692"/>
    </source>
</evidence>
<comment type="subcellular location">
    <subcellularLocation>
        <location evidence="1">Membrane</location>
    </subcellularLocation>
</comment>
<name>A0A4Y9YBQ3_9APHY</name>